<dbReference type="PIRSF" id="PIRSF001361">
    <property type="entry name" value="DAHP_synthase"/>
    <property type="match status" value="1"/>
</dbReference>
<dbReference type="Pfam" id="PF00793">
    <property type="entry name" value="DAHP_synth_1"/>
    <property type="match status" value="1"/>
</dbReference>
<feature type="compositionally biased region" description="Polar residues" evidence="7">
    <location>
        <begin position="384"/>
        <end position="393"/>
    </location>
</feature>
<feature type="region of interest" description="Disordered" evidence="7">
    <location>
        <begin position="364"/>
        <end position="393"/>
    </location>
</feature>
<feature type="domain" description="DAHP synthetase I/KDSA" evidence="8">
    <location>
        <begin position="54"/>
        <end position="352"/>
    </location>
</feature>
<dbReference type="Proteomes" id="UP000663846">
    <property type="component" value="Unassembled WGS sequence"/>
</dbReference>
<dbReference type="NCBIfam" id="NF009395">
    <property type="entry name" value="PRK12755.1"/>
    <property type="match status" value="1"/>
</dbReference>
<dbReference type="GO" id="GO:0003849">
    <property type="term" value="F:3-deoxy-7-phosphoheptulonate synthase activity"/>
    <property type="evidence" value="ECO:0007669"/>
    <property type="project" value="UniProtKB-EC"/>
</dbReference>
<name>A0A8H2XUG3_9AGAM</name>
<dbReference type="GO" id="GO:0005737">
    <property type="term" value="C:cytoplasm"/>
    <property type="evidence" value="ECO:0007669"/>
    <property type="project" value="TreeGrafter"/>
</dbReference>
<proteinExistence type="inferred from homology"/>
<dbReference type="AlphaFoldDB" id="A0A8H2XUG3"/>
<dbReference type="GO" id="GO:0008652">
    <property type="term" value="P:amino acid biosynthetic process"/>
    <property type="evidence" value="ECO:0007669"/>
    <property type="project" value="UniProtKB-KW"/>
</dbReference>
<dbReference type="GO" id="GO:0009073">
    <property type="term" value="P:aromatic amino acid family biosynthetic process"/>
    <property type="evidence" value="ECO:0007669"/>
    <property type="project" value="UniProtKB-KW"/>
</dbReference>
<dbReference type="SUPFAM" id="SSF51569">
    <property type="entry name" value="Aldolase"/>
    <property type="match status" value="1"/>
</dbReference>
<accession>A0A8H2XUG3</accession>
<reference evidence="9" key="1">
    <citation type="submission" date="2021-01" db="EMBL/GenBank/DDBJ databases">
        <authorList>
            <person name="Kaushik A."/>
        </authorList>
    </citation>
    <scope>NUCLEOTIDE SEQUENCE</scope>
    <source>
        <strain evidence="9">AG1-1C</strain>
    </source>
</reference>
<evidence type="ECO:0000256" key="4">
    <source>
        <dbReference type="ARBA" id="ARBA00023141"/>
    </source>
</evidence>
<dbReference type="EMBL" id="CAJMWS010000338">
    <property type="protein sequence ID" value="CAE6435531.1"/>
    <property type="molecule type" value="Genomic_DNA"/>
</dbReference>
<dbReference type="InterPro" id="IPR006218">
    <property type="entry name" value="DAHP1/KDSA"/>
</dbReference>
<feature type="compositionally biased region" description="Polar residues" evidence="7">
    <location>
        <begin position="367"/>
        <end position="377"/>
    </location>
</feature>
<dbReference type="NCBIfam" id="NF009396">
    <property type="entry name" value="PRK12756.1"/>
    <property type="match status" value="1"/>
</dbReference>
<dbReference type="InterPro" id="IPR013785">
    <property type="entry name" value="Aldolase_TIM"/>
</dbReference>
<dbReference type="PANTHER" id="PTHR21225:SF20">
    <property type="entry name" value="PHOSPHO-2-DEHYDRO-3-DEOXYHEPTONATE ALDOLASE"/>
    <property type="match status" value="1"/>
</dbReference>
<comment type="similarity">
    <text evidence="1 6">Belongs to the class-I DAHP synthase family.</text>
</comment>
<evidence type="ECO:0000259" key="8">
    <source>
        <dbReference type="Pfam" id="PF00793"/>
    </source>
</evidence>
<protein>
    <recommendedName>
        <fullName evidence="6">Phospho-2-dehydro-3-deoxyheptonate aldolase</fullName>
        <ecNumber evidence="6">2.5.1.54</ecNumber>
    </recommendedName>
</protein>
<keyword evidence="3 6" id="KW-0808">Transferase</keyword>
<evidence type="ECO:0000256" key="3">
    <source>
        <dbReference type="ARBA" id="ARBA00022679"/>
    </source>
</evidence>
<evidence type="ECO:0000313" key="10">
    <source>
        <dbReference type="Proteomes" id="UP000663846"/>
    </source>
</evidence>
<comment type="caution">
    <text evidence="9">The sequence shown here is derived from an EMBL/GenBank/DDBJ whole genome shotgun (WGS) entry which is preliminary data.</text>
</comment>
<evidence type="ECO:0000256" key="1">
    <source>
        <dbReference type="ARBA" id="ARBA00007985"/>
    </source>
</evidence>
<dbReference type="FunFam" id="3.20.20.70:FF:000005">
    <property type="entry name" value="Phospho-2-dehydro-3-deoxyheptonate aldolase"/>
    <property type="match status" value="1"/>
</dbReference>
<gene>
    <name evidence="9" type="ORF">RDB_LOCUS119899</name>
</gene>
<dbReference type="PANTHER" id="PTHR21225">
    <property type="entry name" value="PHOSPHO-2-DEHYDRO-3-DEOXYHEPTONATE ALDOLASE DAHP SYNTHETASE"/>
    <property type="match status" value="1"/>
</dbReference>
<evidence type="ECO:0000256" key="7">
    <source>
        <dbReference type="SAM" id="MobiDB-lite"/>
    </source>
</evidence>
<sequence length="393" mass="42351">MSKQSVSVHDAVSQLHNRRVKNIRPLIPPQILTEELPLTLIEANTVINGRIATESILRGDDDRLLVVVGPCSVHDPQAAIEYAQKLKAYRDGAKDDLEILMRVYFEKPRTTVGWKGLINDPYMNGTFQINKGLRTARSLLLEISKIGLPTACEFLDTITPQYLADLTTWGAIGARTTESQVHRELTSALSMPVGFKNSTDGGLDIAVDACRAARSGHCFLSVGKEGLSSIVETEGNPDTHVILRGGASGPNYAAEHVRSAASKLAKAGLPQKIMIDCSHGNSSKQHQKQVEVAEDIASQLESSDTAPHIMGVMIESNLVEGRQNIPSTGPAGLKYGQSVTDACISWEATVPVLERLRAGVQARRANLQKQTGRSSPIASGARTPGQQHDSVNA</sequence>
<evidence type="ECO:0000256" key="2">
    <source>
        <dbReference type="ARBA" id="ARBA00022605"/>
    </source>
</evidence>
<evidence type="ECO:0000256" key="5">
    <source>
        <dbReference type="ARBA" id="ARBA00047508"/>
    </source>
</evidence>
<dbReference type="Gene3D" id="3.20.20.70">
    <property type="entry name" value="Aldolase class I"/>
    <property type="match status" value="1"/>
</dbReference>
<keyword evidence="4 6" id="KW-0057">Aromatic amino acid biosynthesis</keyword>
<dbReference type="InterPro" id="IPR006219">
    <property type="entry name" value="DAHP_synth_1"/>
</dbReference>
<dbReference type="EC" id="2.5.1.54" evidence="6"/>
<organism evidence="9 10">
    <name type="scientific">Rhizoctonia solani</name>
    <dbReference type="NCBI Taxonomy" id="456999"/>
    <lineage>
        <taxon>Eukaryota</taxon>
        <taxon>Fungi</taxon>
        <taxon>Dikarya</taxon>
        <taxon>Basidiomycota</taxon>
        <taxon>Agaricomycotina</taxon>
        <taxon>Agaricomycetes</taxon>
        <taxon>Cantharellales</taxon>
        <taxon>Ceratobasidiaceae</taxon>
        <taxon>Rhizoctonia</taxon>
    </lineage>
</organism>
<evidence type="ECO:0000256" key="6">
    <source>
        <dbReference type="PIRNR" id="PIRNR001361"/>
    </source>
</evidence>
<keyword evidence="2 6" id="KW-0028">Amino-acid biosynthesis</keyword>
<comment type="catalytic activity">
    <reaction evidence="5 6">
        <text>D-erythrose 4-phosphate + phosphoenolpyruvate + H2O = 7-phospho-2-dehydro-3-deoxy-D-arabino-heptonate + phosphate</text>
        <dbReference type="Rhea" id="RHEA:14717"/>
        <dbReference type="ChEBI" id="CHEBI:15377"/>
        <dbReference type="ChEBI" id="CHEBI:16897"/>
        <dbReference type="ChEBI" id="CHEBI:43474"/>
        <dbReference type="ChEBI" id="CHEBI:58394"/>
        <dbReference type="ChEBI" id="CHEBI:58702"/>
        <dbReference type="EC" id="2.5.1.54"/>
    </reaction>
</comment>
<dbReference type="NCBIfam" id="TIGR00034">
    <property type="entry name" value="aroFGH"/>
    <property type="match status" value="1"/>
</dbReference>
<evidence type="ECO:0000313" key="9">
    <source>
        <dbReference type="EMBL" id="CAE6435531.1"/>
    </source>
</evidence>